<feature type="non-terminal residue" evidence="1">
    <location>
        <position position="1"/>
    </location>
</feature>
<organism evidence="1">
    <name type="scientific">marine sediment metagenome</name>
    <dbReference type="NCBI Taxonomy" id="412755"/>
    <lineage>
        <taxon>unclassified sequences</taxon>
        <taxon>metagenomes</taxon>
        <taxon>ecological metagenomes</taxon>
    </lineage>
</organism>
<dbReference type="AlphaFoldDB" id="A0A0F8Z948"/>
<protein>
    <submittedName>
        <fullName evidence="1">Uncharacterized protein</fullName>
    </submittedName>
</protein>
<comment type="caution">
    <text evidence="1">The sequence shown here is derived from an EMBL/GenBank/DDBJ whole genome shotgun (WGS) entry which is preliminary data.</text>
</comment>
<name>A0A0F8Z948_9ZZZZ</name>
<reference evidence="1" key="1">
    <citation type="journal article" date="2015" name="Nature">
        <title>Complex archaea that bridge the gap between prokaryotes and eukaryotes.</title>
        <authorList>
            <person name="Spang A."/>
            <person name="Saw J.H."/>
            <person name="Jorgensen S.L."/>
            <person name="Zaremba-Niedzwiedzka K."/>
            <person name="Martijn J."/>
            <person name="Lind A.E."/>
            <person name="van Eijk R."/>
            <person name="Schleper C."/>
            <person name="Guy L."/>
            <person name="Ettema T.J."/>
        </authorList>
    </citation>
    <scope>NUCLEOTIDE SEQUENCE</scope>
</reference>
<evidence type="ECO:0000313" key="1">
    <source>
        <dbReference type="EMBL" id="KKK56601.1"/>
    </source>
</evidence>
<accession>A0A0F8Z948</accession>
<sequence length="67" mass="7648">PLTDDYKLLEYLQNIVDDPTSPNKDVMRAIELYHKIRETKRWQSAVGKSGNVTVQVIANIMAGMEIE</sequence>
<proteinExistence type="predicted"/>
<dbReference type="EMBL" id="LAZR01064909">
    <property type="protein sequence ID" value="KKK56601.1"/>
    <property type="molecule type" value="Genomic_DNA"/>
</dbReference>
<gene>
    <name evidence="1" type="ORF">LCGC14_3062870</name>
</gene>